<evidence type="ECO:0000313" key="3">
    <source>
        <dbReference type="Proteomes" id="UP001179952"/>
    </source>
</evidence>
<dbReference type="Proteomes" id="UP001179952">
    <property type="component" value="Unassembled WGS sequence"/>
</dbReference>
<proteinExistence type="predicted"/>
<feature type="compositionally biased region" description="Low complexity" evidence="1">
    <location>
        <begin position="23"/>
        <end position="32"/>
    </location>
</feature>
<organism evidence="2 3">
    <name type="scientific">Acorus gramineus</name>
    <name type="common">Dwarf sweet flag</name>
    <dbReference type="NCBI Taxonomy" id="55184"/>
    <lineage>
        <taxon>Eukaryota</taxon>
        <taxon>Viridiplantae</taxon>
        <taxon>Streptophyta</taxon>
        <taxon>Embryophyta</taxon>
        <taxon>Tracheophyta</taxon>
        <taxon>Spermatophyta</taxon>
        <taxon>Magnoliopsida</taxon>
        <taxon>Liliopsida</taxon>
        <taxon>Acoraceae</taxon>
        <taxon>Acorus</taxon>
    </lineage>
</organism>
<name>A0AAV9BQV2_ACOGR</name>
<accession>A0AAV9BQV2</accession>
<dbReference type="EMBL" id="JAUJYN010000002">
    <property type="protein sequence ID" value="KAK1278821.1"/>
    <property type="molecule type" value="Genomic_DNA"/>
</dbReference>
<dbReference type="AlphaFoldDB" id="A0AAV9BQV2"/>
<protein>
    <submittedName>
        <fullName evidence="2">Uncharacterized protein</fullName>
    </submittedName>
</protein>
<reference evidence="2" key="2">
    <citation type="submission" date="2023-06" db="EMBL/GenBank/DDBJ databases">
        <authorList>
            <person name="Ma L."/>
            <person name="Liu K.-W."/>
            <person name="Li Z."/>
            <person name="Hsiao Y.-Y."/>
            <person name="Qi Y."/>
            <person name="Fu T."/>
            <person name="Tang G."/>
            <person name="Zhang D."/>
            <person name="Sun W.-H."/>
            <person name="Liu D.-K."/>
            <person name="Li Y."/>
            <person name="Chen G.-Z."/>
            <person name="Liu X.-D."/>
            <person name="Liao X.-Y."/>
            <person name="Jiang Y.-T."/>
            <person name="Yu X."/>
            <person name="Hao Y."/>
            <person name="Huang J."/>
            <person name="Zhao X.-W."/>
            <person name="Ke S."/>
            <person name="Chen Y.-Y."/>
            <person name="Wu W.-L."/>
            <person name="Hsu J.-L."/>
            <person name="Lin Y.-F."/>
            <person name="Huang M.-D."/>
            <person name="Li C.-Y."/>
            <person name="Huang L."/>
            <person name="Wang Z.-W."/>
            <person name="Zhao X."/>
            <person name="Zhong W.-Y."/>
            <person name="Peng D.-H."/>
            <person name="Ahmad S."/>
            <person name="Lan S."/>
            <person name="Zhang J.-S."/>
            <person name="Tsai W.-C."/>
            <person name="Van De Peer Y."/>
            <person name="Liu Z.-J."/>
        </authorList>
    </citation>
    <scope>NUCLEOTIDE SEQUENCE</scope>
    <source>
        <strain evidence="2">SCP</strain>
        <tissue evidence="2">Leaves</tissue>
    </source>
</reference>
<gene>
    <name evidence="2" type="ORF">QJS04_geneDACA003402</name>
</gene>
<evidence type="ECO:0000256" key="1">
    <source>
        <dbReference type="SAM" id="MobiDB-lite"/>
    </source>
</evidence>
<sequence>MIVLCMKMERGRRGAPTSRRRGSIGSRWSQWGSKGGDTEEQEGGKASARRAFKNAWGGAVKNIFMYILGKMAINTF</sequence>
<keyword evidence="3" id="KW-1185">Reference proteome</keyword>
<reference evidence="2" key="1">
    <citation type="journal article" date="2023" name="Nat. Commun.">
        <title>Diploid and tetraploid genomes of Acorus and the evolution of monocots.</title>
        <authorList>
            <person name="Ma L."/>
            <person name="Liu K.W."/>
            <person name="Li Z."/>
            <person name="Hsiao Y.Y."/>
            <person name="Qi Y."/>
            <person name="Fu T."/>
            <person name="Tang G.D."/>
            <person name="Zhang D."/>
            <person name="Sun W.H."/>
            <person name="Liu D.K."/>
            <person name="Li Y."/>
            <person name="Chen G.Z."/>
            <person name="Liu X.D."/>
            <person name="Liao X.Y."/>
            <person name="Jiang Y.T."/>
            <person name="Yu X."/>
            <person name="Hao Y."/>
            <person name="Huang J."/>
            <person name="Zhao X.W."/>
            <person name="Ke S."/>
            <person name="Chen Y.Y."/>
            <person name="Wu W.L."/>
            <person name="Hsu J.L."/>
            <person name="Lin Y.F."/>
            <person name="Huang M.D."/>
            <person name="Li C.Y."/>
            <person name="Huang L."/>
            <person name="Wang Z.W."/>
            <person name="Zhao X."/>
            <person name="Zhong W.Y."/>
            <person name="Peng D.H."/>
            <person name="Ahmad S."/>
            <person name="Lan S."/>
            <person name="Zhang J.S."/>
            <person name="Tsai W.C."/>
            <person name="Van de Peer Y."/>
            <person name="Liu Z.J."/>
        </authorList>
    </citation>
    <scope>NUCLEOTIDE SEQUENCE</scope>
    <source>
        <strain evidence="2">SCP</strain>
    </source>
</reference>
<feature type="region of interest" description="Disordered" evidence="1">
    <location>
        <begin position="10"/>
        <end position="46"/>
    </location>
</feature>
<comment type="caution">
    <text evidence="2">The sequence shown here is derived from an EMBL/GenBank/DDBJ whole genome shotgun (WGS) entry which is preliminary data.</text>
</comment>
<evidence type="ECO:0000313" key="2">
    <source>
        <dbReference type="EMBL" id="KAK1278821.1"/>
    </source>
</evidence>